<feature type="region of interest" description="Disordered" evidence="2">
    <location>
        <begin position="420"/>
        <end position="443"/>
    </location>
</feature>
<gene>
    <name evidence="4" type="ORF">NLJ89_g467</name>
</gene>
<comment type="catalytic activity">
    <reaction evidence="1">
        <text>S-ubiquitinyl-[E2 ubiquitin-conjugating enzyme]-L-cysteine + [acceptor protein]-L-lysine = [E2 ubiquitin-conjugating enzyme]-L-cysteine + N(6)-ubiquitinyl-[acceptor protein]-L-lysine.</text>
        <dbReference type="EC" id="2.3.2.27"/>
    </reaction>
</comment>
<comment type="caution">
    <text evidence="4">The sequence shown here is derived from an EMBL/GenBank/DDBJ whole genome shotgun (WGS) entry which is preliminary data.</text>
</comment>
<feature type="region of interest" description="Disordered" evidence="2">
    <location>
        <begin position="260"/>
        <end position="300"/>
    </location>
</feature>
<dbReference type="GO" id="GO:0072344">
    <property type="term" value="P:rescue of stalled ribosome"/>
    <property type="evidence" value="ECO:0007669"/>
    <property type="project" value="UniProtKB-UniRule"/>
</dbReference>
<dbReference type="GO" id="GO:0043023">
    <property type="term" value="F:ribosomal large subunit binding"/>
    <property type="evidence" value="ECO:0007669"/>
    <property type="project" value="TreeGrafter"/>
</dbReference>
<dbReference type="GO" id="GO:0005829">
    <property type="term" value="C:cytosol"/>
    <property type="evidence" value="ECO:0007669"/>
    <property type="project" value="UniProtKB-UniRule"/>
</dbReference>
<keyword evidence="1" id="KW-0833">Ubl conjugation pathway</keyword>
<dbReference type="Pfam" id="PF22958">
    <property type="entry name" value="Ltn1_1st"/>
    <property type="match status" value="1"/>
</dbReference>
<evidence type="ECO:0000256" key="2">
    <source>
        <dbReference type="SAM" id="MobiDB-lite"/>
    </source>
</evidence>
<accession>A0A9W8N1X6</accession>
<feature type="region of interest" description="Disordered" evidence="2">
    <location>
        <begin position="1"/>
        <end position="63"/>
    </location>
</feature>
<keyword evidence="1" id="KW-0808">Transferase</keyword>
<name>A0A9W8N1X6_9AGAR</name>
<keyword evidence="1" id="KW-0862">Zinc</keyword>
<dbReference type="GO" id="GO:1990116">
    <property type="term" value="P:ribosome-associated ubiquitin-dependent protein catabolic process"/>
    <property type="evidence" value="ECO:0007669"/>
    <property type="project" value="UniProtKB-UniRule"/>
</dbReference>
<feature type="compositionally biased region" description="Polar residues" evidence="2">
    <location>
        <begin position="1"/>
        <end position="13"/>
    </location>
</feature>
<dbReference type="GO" id="GO:0008270">
    <property type="term" value="F:zinc ion binding"/>
    <property type="evidence" value="ECO:0007669"/>
    <property type="project" value="UniProtKB-KW"/>
</dbReference>
<comment type="function">
    <text evidence="1">E3 ubiquitin-protein ligase. Component of the ribosome quality control complex (RQC), a ribosome-associated complex that mediates ubiquitination and extraction of incompletely synthesized nascent chains for proteasomal degradation.</text>
</comment>
<dbReference type="GO" id="GO:0061630">
    <property type="term" value="F:ubiquitin protein ligase activity"/>
    <property type="evidence" value="ECO:0007669"/>
    <property type="project" value="UniProtKB-UniRule"/>
</dbReference>
<dbReference type="InterPro" id="IPR054476">
    <property type="entry name" value="Ltn1_N"/>
</dbReference>
<dbReference type="InterPro" id="IPR039795">
    <property type="entry name" value="LTN1/Rkr1"/>
</dbReference>
<organism evidence="4 5">
    <name type="scientific">Agrocybe chaxingu</name>
    <dbReference type="NCBI Taxonomy" id="84603"/>
    <lineage>
        <taxon>Eukaryota</taxon>
        <taxon>Fungi</taxon>
        <taxon>Dikarya</taxon>
        <taxon>Basidiomycota</taxon>
        <taxon>Agaricomycotina</taxon>
        <taxon>Agaricomycetes</taxon>
        <taxon>Agaricomycetidae</taxon>
        <taxon>Agaricales</taxon>
        <taxon>Agaricineae</taxon>
        <taxon>Strophariaceae</taxon>
        <taxon>Agrocybe</taxon>
    </lineage>
</organism>
<dbReference type="GO" id="GO:1990112">
    <property type="term" value="C:RQC complex"/>
    <property type="evidence" value="ECO:0007669"/>
    <property type="project" value="UniProtKB-UniRule"/>
</dbReference>
<comment type="pathway">
    <text evidence="1">Protein modification; protein ubiquitination.</text>
</comment>
<dbReference type="OrthoDB" id="6108at2759"/>
<feature type="compositionally biased region" description="Basic and acidic residues" evidence="2">
    <location>
        <begin position="29"/>
        <end position="41"/>
    </location>
</feature>
<dbReference type="PANTHER" id="PTHR12389">
    <property type="entry name" value="ZINC FINGER PROTEIN 294"/>
    <property type="match status" value="1"/>
</dbReference>
<feature type="compositionally biased region" description="Basic and acidic residues" evidence="2">
    <location>
        <begin position="278"/>
        <end position="292"/>
    </location>
</feature>
<dbReference type="AlphaFoldDB" id="A0A9W8N1X6"/>
<dbReference type="Proteomes" id="UP001148786">
    <property type="component" value="Unassembled WGS sequence"/>
</dbReference>
<feature type="compositionally biased region" description="Acidic residues" evidence="2">
    <location>
        <begin position="422"/>
        <end position="435"/>
    </location>
</feature>
<keyword evidence="1" id="KW-0479">Metal-binding</keyword>
<evidence type="ECO:0000256" key="1">
    <source>
        <dbReference type="RuleBase" id="RU367090"/>
    </source>
</evidence>
<proteinExistence type="inferred from homology"/>
<evidence type="ECO:0000313" key="5">
    <source>
        <dbReference type="Proteomes" id="UP001148786"/>
    </source>
</evidence>
<protein>
    <recommendedName>
        <fullName evidence="1">E3 ubiquitin-protein ligase listerin</fullName>
        <ecNumber evidence="1">2.3.2.27</ecNumber>
    </recommendedName>
    <alternativeName>
        <fullName evidence="1">RING-type E3 ubiquitin transferase listerin</fullName>
    </alternativeName>
</protein>
<keyword evidence="1" id="KW-0863">Zinc-finger</keyword>
<keyword evidence="5" id="KW-1185">Reference proteome</keyword>
<sequence length="1196" mass="132680">MVKGNPKSSATSATRKKHAKKNVVPQDEPPPKEKKPKGKVERGKKKEPRVKMYIPPVKPAPVQPDPLETTGLAHTLPADLLVVLRNISKKAQVTKIRALEELQMNWVDRCVKQGEESGLVYTLVEMLPVWLHHVSALFVHPSRRVRLVAASLHSSFLNIPATRDQIIFFLRESASPTQVESILGTWSLAANDVDRSVSTIASKTWKETILTSSTEDSSSSKHLLLDENLRSSLNAFVQRATLDPSGVYLYLNPPAPPPPLVPVHVAKRSAKSSASSTPRRDDGDQTPRSKMDEQEESEQDRKARLRIAALGAARSILEDLQDFFSDPVLWSSLQSAETCPWIDVESFGFAQPNVRKVAWTLLQSLLTLHKDRLSMILGIAVLRSAWVETDTIVQSVMWQPLLGFLKQLPESWNLRAKKTLHDDEDDSGSEADEDHTDSPSTGPSQAYQEFLQFLQLGCSGSPIQGYPAVVVVVSTIPPSLLFSTTSPPLEQFFASFWAAIDARALSSLHRIVASAAFLGSLLECMVFLVKRLWNDNEPTHAQAAETVVREQIARVWEELSSKRLKVEERAAARLLARTLESLFSVEEALFGAAWETLERVIQESSVKEADAGLVASCLKVLVDRFKEGSVLKEKARRLVKEVLSADVERCEKVLALEGKEDGEEGAVKPTFALLVDMLEQFREGLFSHEGFSSKLDGLLIQHSYRLLKLSPPLLLSYLTHRKDEWKALAVWHSLLSSAAASAANSQVPDQKAIKSLLDAVHQGRLPKYLKPQCGELDGRVGGILEEALAGPMGSDQLLLVKQLMASSNYFLSESAVFTFLQIIVATFTSNVGHVIDGKEAQTTAFEVTVYLIQTVFADILKDDELTKSLLPDVFLFTYLLPVCAAGDYVDIEVTPAQSSAKSLWEAWLKVASDEQKAEIGEDIKARLRSFVESTSVHPLPEDVLHVLAQKTPGLPSNILLDIFPSSTQLNAMLDTLSADAIDPSIAVFDELIPTTTSRSVRRLRTPISTDRQGFSAYARIVNGLLHAFVEDRQLARRNLWALRHFLVLEAYVKDLLNVPSAQSRNPAFDGKVSTASLRDVVHKVRQIAVYLLNLSSNTTESDKDGEGWRKAIVDWLAKERKDVDVLSQRQRFLIDLIGYARKEDGVRDTRVLKAVLEPLFKDGLEVEEAEAWVVFARKIKRAGSCSSRFLSPIQAT</sequence>
<feature type="domain" description="E3 ubiquitin-protein ligase listerin N-terminal" evidence="3">
    <location>
        <begin position="79"/>
        <end position="208"/>
    </location>
</feature>
<dbReference type="EMBL" id="JANKHO010000017">
    <property type="protein sequence ID" value="KAJ3517521.1"/>
    <property type="molecule type" value="Genomic_DNA"/>
</dbReference>
<comment type="subunit">
    <text evidence="1">Component of the ribosome quality control complex (RQC).</text>
</comment>
<dbReference type="PANTHER" id="PTHR12389:SF0">
    <property type="entry name" value="E3 UBIQUITIN-PROTEIN LIGASE LISTERIN"/>
    <property type="match status" value="1"/>
</dbReference>
<evidence type="ECO:0000259" key="3">
    <source>
        <dbReference type="Pfam" id="PF22958"/>
    </source>
</evidence>
<comment type="similarity">
    <text evidence="1">Belongs to the LTN1 family.</text>
</comment>
<dbReference type="EC" id="2.3.2.27" evidence="1"/>
<reference evidence="4" key="1">
    <citation type="submission" date="2022-07" db="EMBL/GenBank/DDBJ databases">
        <title>Genome Sequence of Agrocybe chaxingu.</title>
        <authorList>
            <person name="Buettner E."/>
        </authorList>
    </citation>
    <scope>NUCLEOTIDE SEQUENCE</scope>
    <source>
        <strain evidence="4">MP-N11</strain>
    </source>
</reference>
<evidence type="ECO:0000313" key="4">
    <source>
        <dbReference type="EMBL" id="KAJ3517521.1"/>
    </source>
</evidence>